<comment type="caution">
    <text evidence="2">The sequence shown here is derived from an EMBL/GenBank/DDBJ whole genome shotgun (WGS) entry which is preliminary data.</text>
</comment>
<name>A0A6A3IND6_9STRA</name>
<evidence type="ECO:0000256" key="1">
    <source>
        <dbReference type="SAM" id="MobiDB-lite"/>
    </source>
</evidence>
<reference evidence="2 3" key="1">
    <citation type="submission" date="2018-09" db="EMBL/GenBank/DDBJ databases">
        <title>Genomic investigation of the strawberry pathogen Phytophthora fragariae indicates pathogenicity is determined by transcriptional variation in three key races.</title>
        <authorList>
            <person name="Adams T.M."/>
            <person name="Armitage A.D."/>
            <person name="Sobczyk M.K."/>
            <person name="Bates H.J."/>
            <person name="Dunwell J.M."/>
            <person name="Nellist C.F."/>
            <person name="Harrison R.J."/>
        </authorList>
    </citation>
    <scope>NUCLEOTIDE SEQUENCE [LARGE SCALE GENOMIC DNA]</scope>
    <source>
        <strain evidence="2 3">SCRP245</strain>
    </source>
</reference>
<dbReference type="Proteomes" id="UP000460718">
    <property type="component" value="Unassembled WGS sequence"/>
</dbReference>
<feature type="compositionally biased region" description="Polar residues" evidence="1">
    <location>
        <begin position="14"/>
        <end position="26"/>
    </location>
</feature>
<proteinExistence type="predicted"/>
<evidence type="ECO:0000313" key="2">
    <source>
        <dbReference type="EMBL" id="KAE8984479.1"/>
    </source>
</evidence>
<feature type="compositionally biased region" description="Polar residues" evidence="1">
    <location>
        <begin position="87"/>
        <end position="101"/>
    </location>
</feature>
<feature type="compositionally biased region" description="Basic and acidic residues" evidence="1">
    <location>
        <begin position="103"/>
        <end position="112"/>
    </location>
</feature>
<organism evidence="2 3">
    <name type="scientific">Phytophthora fragariae</name>
    <dbReference type="NCBI Taxonomy" id="53985"/>
    <lineage>
        <taxon>Eukaryota</taxon>
        <taxon>Sar</taxon>
        <taxon>Stramenopiles</taxon>
        <taxon>Oomycota</taxon>
        <taxon>Peronosporomycetes</taxon>
        <taxon>Peronosporales</taxon>
        <taxon>Peronosporaceae</taxon>
        <taxon>Phytophthora</taxon>
    </lineage>
</organism>
<feature type="compositionally biased region" description="Basic and acidic residues" evidence="1">
    <location>
        <begin position="454"/>
        <end position="463"/>
    </location>
</feature>
<dbReference type="AlphaFoldDB" id="A0A6A3IND6"/>
<feature type="compositionally biased region" description="Low complexity" evidence="1">
    <location>
        <begin position="27"/>
        <end position="41"/>
    </location>
</feature>
<protein>
    <submittedName>
        <fullName evidence="2">Uncharacterized protein</fullName>
    </submittedName>
</protein>
<feature type="compositionally biased region" description="Basic and acidic residues" evidence="1">
    <location>
        <begin position="375"/>
        <end position="389"/>
    </location>
</feature>
<gene>
    <name evidence="2" type="ORF">PF011_g20765</name>
</gene>
<evidence type="ECO:0000313" key="3">
    <source>
        <dbReference type="Proteomes" id="UP000460718"/>
    </source>
</evidence>
<feature type="region of interest" description="Disordered" evidence="1">
    <location>
        <begin position="358"/>
        <end position="411"/>
    </location>
</feature>
<dbReference type="EMBL" id="QXFW01001894">
    <property type="protein sequence ID" value="KAE8984479.1"/>
    <property type="molecule type" value="Genomic_DNA"/>
</dbReference>
<accession>A0A6A3IND6</accession>
<feature type="region of interest" description="Disordered" evidence="1">
    <location>
        <begin position="438"/>
        <end position="468"/>
    </location>
</feature>
<sequence length="864" mass="96535">MEVSPRIGLEELPQVSSEESTGLSQISLASPSSQTPSAAAAEGDTDDLEEKSAVPVQDESASDHDVQDEDARESGAPSTEEAERRPTSASSDTGPAQNSTEMVPEKLSEGSKADPISFSQPPRVRGLSKREKRRIAGDKELREARKLAVKIRDGKKTRKVRLDDVAALLEGPYSMDVAKSMVDALDLEDVEVQGSLSVRPFNVGQRVPTITKILQLDKIHEAITAIKAKGNLNLLANWSDFGYTTLGQLEAMARVLEALNRFRLVQFTLDWIDGVEWHIKDVVHPFTDVCDYTKVSTVPCQYMSAYICRYTDAQLLGLGSRIAVDQEIAVLDDLAKPFTSFEEVRSMAEKRLNMQYEAEKKSQAAVHPMSTTRQQQDERQHGDEKEDQAVRAGETAPRVQADPIAPEPKRSWVTKSLSAGRKLFAHADTLQQRISGAATRFADLDSDRDEDEEKEQKTEEHPLRRQPLTSRQVMKWGFPCRQLSLKKRKLNYIWCKRTLASKATKMEELDCIERAMEEYMGWGAKALRSECRRLKATPTAQNKASYLATLRASLVVAGTIEATGVVQDPFLGADVVRKTVACVFRLLNVLFSDVFCAGVATLEDVATLQALDTHTLGSASSWWTEVTAAYNDEDNETFNALFQIKPEFSTIDPAAFRHHDSKKLWTIWKELTRDYREVDGRFTTSGNQVPFTAFQGGRMDVYYLHLLTTITRPNLHACIIQTLPEDVMADFLGSSSARKPAKPTPTKNGSRTDGVVDVLKDFANSEDKAVLTKRQISFFEESIVLKRQKNDRCEKEHEATMRAAAIRQKRDSGELLVTLQKNLREMRRELAALELQGLTPEDSEFADLKSCIAKLKSEMESCLS</sequence>
<feature type="compositionally biased region" description="Acidic residues" evidence="1">
    <location>
        <begin position="444"/>
        <end position="453"/>
    </location>
</feature>
<feature type="region of interest" description="Disordered" evidence="1">
    <location>
        <begin position="1"/>
        <end position="138"/>
    </location>
</feature>